<comment type="caution">
    <text evidence="3">The sequence shown here is derived from an EMBL/GenBank/DDBJ whole genome shotgun (WGS) entry which is preliminary data.</text>
</comment>
<dbReference type="InterPro" id="IPR001296">
    <property type="entry name" value="Glyco_trans_1"/>
</dbReference>
<dbReference type="OrthoDB" id="7560678at2"/>
<protein>
    <submittedName>
        <fullName evidence="3">Glycosyltransferase involved in cell wall biosynthesis</fullName>
    </submittedName>
</protein>
<dbReference type="EMBL" id="PQNY01000001">
    <property type="protein sequence ID" value="POS02980.1"/>
    <property type="molecule type" value="Genomic_DNA"/>
</dbReference>
<dbReference type="PANTHER" id="PTHR46401">
    <property type="entry name" value="GLYCOSYLTRANSFERASE WBBK-RELATED"/>
    <property type="match status" value="1"/>
</dbReference>
<dbReference type="CDD" id="cd03801">
    <property type="entry name" value="GT4_PimA-like"/>
    <property type="match status" value="1"/>
</dbReference>
<dbReference type="SUPFAM" id="SSF53756">
    <property type="entry name" value="UDP-Glycosyltransferase/glycogen phosphorylase"/>
    <property type="match status" value="1"/>
</dbReference>
<dbReference type="Pfam" id="PF00534">
    <property type="entry name" value="Glycos_transf_1"/>
    <property type="match status" value="1"/>
</dbReference>
<dbReference type="PANTHER" id="PTHR46401:SF2">
    <property type="entry name" value="GLYCOSYLTRANSFERASE WBBK-RELATED"/>
    <property type="match status" value="1"/>
</dbReference>
<dbReference type="Gene3D" id="3.40.50.2000">
    <property type="entry name" value="Glycogen Phosphorylase B"/>
    <property type="match status" value="2"/>
</dbReference>
<evidence type="ECO:0000313" key="3">
    <source>
        <dbReference type="EMBL" id="POS02980.1"/>
    </source>
</evidence>
<feature type="domain" description="Glycosyl transferase family 1" evidence="2">
    <location>
        <begin position="181"/>
        <end position="335"/>
    </location>
</feature>
<organism evidence="3 4">
    <name type="scientific">Flavobacterium croceum DSM 17960</name>
    <dbReference type="NCBI Taxonomy" id="1121886"/>
    <lineage>
        <taxon>Bacteria</taxon>
        <taxon>Pseudomonadati</taxon>
        <taxon>Bacteroidota</taxon>
        <taxon>Flavobacteriia</taxon>
        <taxon>Flavobacteriales</taxon>
        <taxon>Flavobacteriaceae</taxon>
        <taxon>Flavobacterium</taxon>
    </lineage>
</organism>
<evidence type="ECO:0000313" key="4">
    <source>
        <dbReference type="Proteomes" id="UP000237056"/>
    </source>
</evidence>
<evidence type="ECO:0000256" key="1">
    <source>
        <dbReference type="ARBA" id="ARBA00022679"/>
    </source>
</evidence>
<proteinExistence type="predicted"/>
<evidence type="ECO:0000259" key="2">
    <source>
        <dbReference type="Pfam" id="PF00534"/>
    </source>
</evidence>
<keyword evidence="4" id="KW-1185">Reference proteome</keyword>
<dbReference type="GO" id="GO:0009103">
    <property type="term" value="P:lipopolysaccharide biosynthetic process"/>
    <property type="evidence" value="ECO:0007669"/>
    <property type="project" value="TreeGrafter"/>
</dbReference>
<dbReference type="Proteomes" id="UP000237056">
    <property type="component" value="Unassembled WGS sequence"/>
</dbReference>
<dbReference type="AlphaFoldDB" id="A0A2S4NBI2"/>
<dbReference type="RefSeq" id="WP_103724729.1">
    <property type="nucleotide sequence ID" value="NZ_PQNY01000001.1"/>
</dbReference>
<sequence>MRILIIGPFPNPITGVSLANKVLYDGLTKHGFIIKKIDTEFNSNINSKHGSFKLNKVYIFKSYFQAYKVISSNLVYITIGQSFFGVLKYLPFLIISKVFKKKTIVHLHGGHLYNEYYLLSRIKKIIFRKTIGMFDFGIVLSESLKINLEKFLKPQNVFCLNNFYLDELKTNFETIRSKDFSKIKMVFLSNLIKEKGINNLLEAKKKLKQKGIHFNLKVAGSVISTNNLNEYFKFDNEISYLGNVTGKRKYELLLWSNIFCLPTYYNMEGQPISIIEAMATGNMILSTKHAGIIDICSEKNALFCQKNDIDDLVEKIEFVYYNSKLIQDISYENYKYASEKFTEKSFIDNAIKIFQKCMN</sequence>
<reference evidence="3 4" key="1">
    <citation type="submission" date="2018-01" db="EMBL/GenBank/DDBJ databases">
        <title>Genomic Encyclopedia of Type Strains, Phase I: the one thousand microbial genomes (KMG-I) project.</title>
        <authorList>
            <person name="Goeker M."/>
        </authorList>
    </citation>
    <scope>NUCLEOTIDE SEQUENCE [LARGE SCALE GENOMIC DNA]</scope>
    <source>
        <strain evidence="3 4">DSM 17960</strain>
    </source>
</reference>
<gene>
    <name evidence="3" type="ORF">Q361_10178</name>
</gene>
<name>A0A2S4NBI2_9FLAO</name>
<keyword evidence="1 3" id="KW-0808">Transferase</keyword>
<accession>A0A2S4NBI2</accession>
<dbReference type="GO" id="GO:0016757">
    <property type="term" value="F:glycosyltransferase activity"/>
    <property type="evidence" value="ECO:0007669"/>
    <property type="project" value="InterPro"/>
</dbReference>